<reference evidence="3" key="5">
    <citation type="journal article" date="2021" name="G3 (Bethesda)">
        <title>Aegilops tauschii genome assembly Aet v5.0 features greater sequence contiguity and improved annotation.</title>
        <authorList>
            <person name="Wang L."/>
            <person name="Zhu T."/>
            <person name="Rodriguez J.C."/>
            <person name="Deal K.R."/>
            <person name="Dubcovsky J."/>
            <person name="McGuire P.E."/>
            <person name="Lux T."/>
            <person name="Spannagl M."/>
            <person name="Mayer K.F.X."/>
            <person name="Baldrich P."/>
            <person name="Meyers B.C."/>
            <person name="Huo N."/>
            <person name="Gu Y.Q."/>
            <person name="Zhou H."/>
            <person name="Devos K.M."/>
            <person name="Bennetzen J.L."/>
            <person name="Unver T."/>
            <person name="Budak H."/>
            <person name="Gulick P.J."/>
            <person name="Galiba G."/>
            <person name="Kalapos B."/>
            <person name="Nelson D.R."/>
            <person name="Li P."/>
            <person name="You F.M."/>
            <person name="Luo M.C."/>
            <person name="Dvorak J."/>
        </authorList>
    </citation>
    <scope>NUCLEOTIDE SEQUENCE [LARGE SCALE GENOMIC DNA]</scope>
    <source>
        <strain evidence="3">cv. AL8/78</strain>
    </source>
</reference>
<sequence length="78" mass="9016">DGTGKVNQEGVDYYNRLIDYMLQQGITPYANLYHYDLPLALHQQYLGWLSPKIVGRVCGLCRVLLQGVWRQGEELVYL</sequence>
<dbReference type="Gramene" id="AET2Gv20267600.11">
    <property type="protein sequence ID" value="AET2Gv20267600.11"/>
    <property type="gene ID" value="AET2Gv20267600"/>
</dbReference>
<comment type="similarity">
    <text evidence="1 2">Belongs to the glycosyl hydrolase 1 family.</text>
</comment>
<keyword evidence="4" id="KW-1185">Reference proteome</keyword>
<dbReference type="AlphaFoldDB" id="A0A453AV17"/>
<dbReference type="InterPro" id="IPR017853">
    <property type="entry name" value="GH"/>
</dbReference>
<dbReference type="GO" id="GO:0008422">
    <property type="term" value="F:beta-glucosidase activity"/>
    <property type="evidence" value="ECO:0007669"/>
    <property type="project" value="UniProtKB-ARBA"/>
</dbReference>
<dbReference type="PANTHER" id="PTHR10353:SF28">
    <property type="entry name" value="BETA-GLUCOSIDASE 44"/>
    <property type="match status" value="1"/>
</dbReference>
<dbReference type="InterPro" id="IPR001360">
    <property type="entry name" value="Glyco_hydro_1"/>
</dbReference>
<evidence type="ECO:0000313" key="4">
    <source>
        <dbReference type="Proteomes" id="UP000015105"/>
    </source>
</evidence>
<dbReference type="EnsemblPlants" id="AET2Gv20267600.11">
    <property type="protein sequence ID" value="AET2Gv20267600.11"/>
    <property type="gene ID" value="AET2Gv20267600"/>
</dbReference>
<dbReference type="GO" id="GO:0005975">
    <property type="term" value="P:carbohydrate metabolic process"/>
    <property type="evidence" value="ECO:0007669"/>
    <property type="project" value="InterPro"/>
</dbReference>
<accession>A0A453AV17</accession>
<dbReference type="SUPFAM" id="SSF51445">
    <property type="entry name" value="(Trans)glycosidases"/>
    <property type="match status" value="1"/>
</dbReference>
<reference evidence="4" key="1">
    <citation type="journal article" date="2014" name="Science">
        <title>Ancient hybridizations among the ancestral genomes of bread wheat.</title>
        <authorList>
            <consortium name="International Wheat Genome Sequencing Consortium,"/>
            <person name="Marcussen T."/>
            <person name="Sandve S.R."/>
            <person name="Heier L."/>
            <person name="Spannagl M."/>
            <person name="Pfeifer M."/>
            <person name="Jakobsen K.S."/>
            <person name="Wulff B.B."/>
            <person name="Steuernagel B."/>
            <person name="Mayer K.F."/>
            <person name="Olsen O.A."/>
        </authorList>
    </citation>
    <scope>NUCLEOTIDE SEQUENCE [LARGE SCALE GENOMIC DNA]</scope>
    <source>
        <strain evidence="4">cv. AL8/78</strain>
    </source>
</reference>
<reference evidence="4" key="2">
    <citation type="journal article" date="2017" name="Nat. Plants">
        <title>The Aegilops tauschii genome reveals multiple impacts of transposons.</title>
        <authorList>
            <person name="Zhao G."/>
            <person name="Zou C."/>
            <person name="Li K."/>
            <person name="Wang K."/>
            <person name="Li T."/>
            <person name="Gao L."/>
            <person name="Zhang X."/>
            <person name="Wang H."/>
            <person name="Yang Z."/>
            <person name="Liu X."/>
            <person name="Jiang W."/>
            <person name="Mao L."/>
            <person name="Kong X."/>
            <person name="Jiao Y."/>
            <person name="Jia J."/>
        </authorList>
    </citation>
    <scope>NUCLEOTIDE SEQUENCE [LARGE SCALE GENOMIC DNA]</scope>
    <source>
        <strain evidence="4">cv. AL8/78</strain>
    </source>
</reference>
<dbReference type="PANTHER" id="PTHR10353">
    <property type="entry name" value="GLYCOSYL HYDROLASE"/>
    <property type="match status" value="1"/>
</dbReference>
<reference evidence="3" key="3">
    <citation type="journal article" date="2017" name="Nature">
        <title>Genome sequence of the progenitor of the wheat D genome Aegilops tauschii.</title>
        <authorList>
            <person name="Luo M.C."/>
            <person name="Gu Y.Q."/>
            <person name="Puiu D."/>
            <person name="Wang H."/>
            <person name="Twardziok S.O."/>
            <person name="Deal K.R."/>
            <person name="Huo N."/>
            <person name="Zhu T."/>
            <person name="Wang L."/>
            <person name="Wang Y."/>
            <person name="McGuire P.E."/>
            <person name="Liu S."/>
            <person name="Long H."/>
            <person name="Ramasamy R.K."/>
            <person name="Rodriguez J.C."/>
            <person name="Van S.L."/>
            <person name="Yuan L."/>
            <person name="Wang Z."/>
            <person name="Xia Z."/>
            <person name="Xiao L."/>
            <person name="Anderson O.D."/>
            <person name="Ouyang S."/>
            <person name="Liang Y."/>
            <person name="Zimin A.V."/>
            <person name="Pertea G."/>
            <person name="Qi P."/>
            <person name="Bennetzen J.L."/>
            <person name="Dai X."/>
            <person name="Dawson M.W."/>
            <person name="Muller H.G."/>
            <person name="Kugler K."/>
            <person name="Rivarola-Duarte L."/>
            <person name="Spannagl M."/>
            <person name="Mayer K.F.X."/>
            <person name="Lu F.H."/>
            <person name="Bevan M.W."/>
            <person name="Leroy P."/>
            <person name="Li P."/>
            <person name="You F.M."/>
            <person name="Sun Q."/>
            <person name="Liu Z."/>
            <person name="Lyons E."/>
            <person name="Wicker T."/>
            <person name="Salzberg S.L."/>
            <person name="Devos K.M."/>
            <person name="Dvorak J."/>
        </authorList>
    </citation>
    <scope>NUCLEOTIDE SEQUENCE [LARGE SCALE GENOMIC DNA]</scope>
    <source>
        <strain evidence="3">cv. AL8/78</strain>
    </source>
</reference>
<proteinExistence type="inferred from homology"/>
<protein>
    <submittedName>
        <fullName evidence="3">Uncharacterized protein</fullName>
    </submittedName>
</protein>
<reference evidence="3" key="4">
    <citation type="submission" date="2019-03" db="UniProtKB">
        <authorList>
            <consortium name="EnsemblPlants"/>
        </authorList>
    </citation>
    <scope>IDENTIFICATION</scope>
</reference>
<evidence type="ECO:0000256" key="2">
    <source>
        <dbReference type="RuleBase" id="RU003690"/>
    </source>
</evidence>
<dbReference type="Proteomes" id="UP000015105">
    <property type="component" value="Chromosome 2D"/>
</dbReference>
<evidence type="ECO:0000256" key="1">
    <source>
        <dbReference type="ARBA" id="ARBA00010838"/>
    </source>
</evidence>
<dbReference type="Gene3D" id="3.20.20.80">
    <property type="entry name" value="Glycosidases"/>
    <property type="match status" value="1"/>
</dbReference>
<dbReference type="Pfam" id="PF00232">
    <property type="entry name" value="Glyco_hydro_1"/>
    <property type="match status" value="1"/>
</dbReference>
<evidence type="ECO:0000313" key="3">
    <source>
        <dbReference type="EnsemblPlants" id="AET2Gv20267600.11"/>
    </source>
</evidence>
<name>A0A453AV17_AEGTS</name>
<organism evidence="3 4">
    <name type="scientific">Aegilops tauschii subsp. strangulata</name>
    <name type="common">Goatgrass</name>
    <dbReference type="NCBI Taxonomy" id="200361"/>
    <lineage>
        <taxon>Eukaryota</taxon>
        <taxon>Viridiplantae</taxon>
        <taxon>Streptophyta</taxon>
        <taxon>Embryophyta</taxon>
        <taxon>Tracheophyta</taxon>
        <taxon>Spermatophyta</taxon>
        <taxon>Magnoliopsida</taxon>
        <taxon>Liliopsida</taxon>
        <taxon>Poales</taxon>
        <taxon>Poaceae</taxon>
        <taxon>BOP clade</taxon>
        <taxon>Pooideae</taxon>
        <taxon>Triticodae</taxon>
        <taxon>Triticeae</taxon>
        <taxon>Triticinae</taxon>
        <taxon>Aegilops</taxon>
    </lineage>
</organism>